<dbReference type="OrthoDB" id="9777133at2"/>
<dbReference type="RefSeq" id="WP_013388309.1">
    <property type="nucleotide sequence ID" value="NC_014632.1"/>
</dbReference>
<evidence type="ECO:0000256" key="1">
    <source>
        <dbReference type="HAMAP-Rule" id="MF_00652"/>
    </source>
</evidence>
<proteinExistence type="inferred from homology"/>
<dbReference type="Proteomes" id="UP000006875">
    <property type="component" value="Chromosome"/>
</dbReference>
<dbReference type="PANTHER" id="PTHR30283">
    <property type="entry name" value="PEROXIDE STRESS RESPONSE PROTEIN YAAA"/>
    <property type="match status" value="1"/>
</dbReference>
<dbReference type="KEGG" id="ipo:Ilyop_1876"/>
<accession>E3HAB7</accession>
<dbReference type="PANTHER" id="PTHR30283:SF4">
    <property type="entry name" value="PEROXIDE STRESS RESISTANCE PROTEIN YAAA"/>
    <property type="match status" value="1"/>
</dbReference>
<evidence type="ECO:0000313" key="3">
    <source>
        <dbReference type="Proteomes" id="UP000006875"/>
    </source>
</evidence>
<organism evidence="2 3">
    <name type="scientific">Ilyobacter polytropus (strain ATCC 51220 / DSM 2926 / LMG 16218 / CuHBu1)</name>
    <dbReference type="NCBI Taxonomy" id="572544"/>
    <lineage>
        <taxon>Bacteria</taxon>
        <taxon>Fusobacteriati</taxon>
        <taxon>Fusobacteriota</taxon>
        <taxon>Fusobacteriia</taxon>
        <taxon>Fusobacteriales</taxon>
        <taxon>Fusobacteriaceae</taxon>
        <taxon>Ilyobacter</taxon>
    </lineage>
</organism>
<dbReference type="STRING" id="572544.Ilyop_1876"/>
<keyword evidence="3" id="KW-1185">Reference proteome</keyword>
<gene>
    <name evidence="2" type="ordered locus">Ilyop_1876</name>
</gene>
<dbReference type="AlphaFoldDB" id="E3HAB7"/>
<name>E3HAB7_ILYPC</name>
<dbReference type="eggNOG" id="COG3022">
    <property type="taxonomic scope" value="Bacteria"/>
</dbReference>
<evidence type="ECO:0000313" key="2">
    <source>
        <dbReference type="EMBL" id="ADO83647.1"/>
    </source>
</evidence>
<comment type="similarity">
    <text evidence="1">Belongs to the UPF0246 family.</text>
</comment>
<reference evidence="2 3" key="1">
    <citation type="journal article" date="2010" name="Stand. Genomic Sci.">
        <title>Complete genome sequence of Ilyobacter polytropus type strain (CuHbu1).</title>
        <authorList>
            <person name="Sikorski J."/>
            <person name="Chertkov O."/>
            <person name="Lapidus A."/>
            <person name="Nolan M."/>
            <person name="Lucas S."/>
            <person name="Del Rio T.G."/>
            <person name="Tice H."/>
            <person name="Cheng J.F."/>
            <person name="Tapia R."/>
            <person name="Han C."/>
            <person name="Goodwin L."/>
            <person name="Pitluck S."/>
            <person name="Liolios K."/>
            <person name="Ivanova N."/>
            <person name="Mavromatis K."/>
            <person name="Mikhailova N."/>
            <person name="Pati A."/>
            <person name="Chen A."/>
            <person name="Palaniappan K."/>
            <person name="Land M."/>
            <person name="Hauser L."/>
            <person name="Chang Y.J."/>
            <person name="Jeffries C.D."/>
            <person name="Brambilla E."/>
            <person name="Yasawong M."/>
            <person name="Rohde M."/>
            <person name="Pukall R."/>
            <person name="Spring S."/>
            <person name="Goker M."/>
            <person name="Woyke T."/>
            <person name="Bristow J."/>
            <person name="Eisen J.A."/>
            <person name="Markowitz V."/>
            <person name="Hugenholtz P."/>
            <person name="Kyrpides N.C."/>
            <person name="Klenk H.P."/>
        </authorList>
    </citation>
    <scope>NUCLEOTIDE SEQUENCE [LARGE SCALE GENOMIC DNA]</scope>
    <source>
        <strain evidence="3">ATCC 51220 / DSM 2926 / LMG 16218 / CuHBu1</strain>
    </source>
</reference>
<dbReference type="EMBL" id="CP002281">
    <property type="protein sequence ID" value="ADO83647.1"/>
    <property type="molecule type" value="Genomic_DNA"/>
</dbReference>
<dbReference type="GO" id="GO:0033194">
    <property type="term" value="P:response to hydroperoxide"/>
    <property type="evidence" value="ECO:0007669"/>
    <property type="project" value="TreeGrafter"/>
</dbReference>
<dbReference type="HAMAP" id="MF_00652">
    <property type="entry name" value="UPF0246"/>
    <property type="match status" value="1"/>
</dbReference>
<dbReference type="GO" id="GO:0005829">
    <property type="term" value="C:cytosol"/>
    <property type="evidence" value="ECO:0007669"/>
    <property type="project" value="TreeGrafter"/>
</dbReference>
<protein>
    <recommendedName>
        <fullName evidence="1">UPF0246 protein Ilyop_1876</fullName>
    </recommendedName>
</protein>
<dbReference type="Pfam" id="PF03883">
    <property type="entry name" value="H2O2_YaaD"/>
    <property type="match status" value="1"/>
</dbReference>
<sequence length="247" mass="29048">MILVISPSKTMDFDSETIEISNSVSLNKKTNKILEKLKTFSKGELSKTMKLKGNLLEKTYLNIQNFEDNFSKKAISAYTGTVFKEIEYETYSKDELSFLNEHLIILSAFYGILSPFDLIFPYRLDPTMKIFKELSLYDYWKDFIAEKLVQIFQDGDEEFLINLASSEYIKMIDKKKFKHTVIDIEFKEFRNNKYSSISTYAKKARGIMTDYIIRKKLSLPEEIKLFDKDGYSFNKELSSETKYVFTR</sequence>
<dbReference type="InterPro" id="IPR005583">
    <property type="entry name" value="YaaA"/>
</dbReference>
<dbReference type="HOGENOM" id="CLU_061989_2_0_0"/>